<dbReference type="SUPFAM" id="SSF51338">
    <property type="entry name" value="Composite domain of metallo-dependent hydrolases"/>
    <property type="match status" value="1"/>
</dbReference>
<reference evidence="9 10" key="1">
    <citation type="submission" date="2015-06" db="EMBL/GenBank/DDBJ databases">
        <title>Genome sequence of the organohalide-respiring Dehalogenimonas alkenigignens type strain (IP3-3T).</title>
        <authorList>
            <person name="Key T.A."/>
            <person name="Richmond D.P."/>
            <person name="Bowman K.S."/>
            <person name="Cho Y.-J."/>
            <person name="Chun J."/>
            <person name="da Costa M.S."/>
            <person name="Rainey F.A."/>
            <person name="Moe W.M."/>
        </authorList>
    </citation>
    <scope>NUCLEOTIDE SEQUENCE [LARGE SCALE GENOMIC DNA]</scope>
    <source>
        <strain evidence="9 10">IP3-3</strain>
    </source>
</reference>
<dbReference type="CDD" id="cd01295">
    <property type="entry name" value="AdeC"/>
    <property type="match status" value="1"/>
</dbReference>
<comment type="caution">
    <text evidence="9">The sequence shown here is derived from an EMBL/GenBank/DDBJ whole genome shotgun (WGS) entry which is preliminary data.</text>
</comment>
<dbReference type="GO" id="GO:0000034">
    <property type="term" value="F:adenine deaminase activity"/>
    <property type="evidence" value="ECO:0007669"/>
    <property type="project" value="UniProtKB-UniRule"/>
</dbReference>
<feature type="domain" description="Amidohydrolase-related" evidence="7">
    <location>
        <begin position="66"/>
        <end position="347"/>
    </location>
</feature>
<evidence type="ECO:0000313" key="9">
    <source>
        <dbReference type="EMBL" id="KTB48717.1"/>
    </source>
</evidence>
<dbReference type="InterPro" id="IPR026912">
    <property type="entry name" value="Adenine_deam_C"/>
</dbReference>
<dbReference type="OrthoDB" id="9775607at2"/>
<evidence type="ECO:0000256" key="4">
    <source>
        <dbReference type="ARBA" id="ARBA00023211"/>
    </source>
</evidence>
<dbReference type="Gene3D" id="3.20.20.140">
    <property type="entry name" value="Metal-dependent hydrolases"/>
    <property type="match status" value="1"/>
</dbReference>
<accession>A0A0W0GJI7</accession>
<dbReference type="STRING" id="1217799.DEALK_15640"/>
<dbReference type="EMBL" id="LFDV01000002">
    <property type="protein sequence ID" value="KTB48717.1"/>
    <property type="molecule type" value="Genomic_DNA"/>
</dbReference>
<dbReference type="Pfam" id="PF13382">
    <property type="entry name" value="Adenine_deam_C"/>
    <property type="match status" value="1"/>
</dbReference>
<evidence type="ECO:0000256" key="3">
    <source>
        <dbReference type="ARBA" id="ARBA00022801"/>
    </source>
</evidence>
<dbReference type="Proteomes" id="UP000053947">
    <property type="component" value="Unassembled WGS sequence"/>
</dbReference>
<dbReference type="InterPro" id="IPR006680">
    <property type="entry name" value="Amidohydro-rel"/>
</dbReference>
<keyword evidence="4 6" id="KW-0464">Manganese</keyword>
<dbReference type="Pfam" id="PF01979">
    <property type="entry name" value="Amidohydro_1"/>
    <property type="match status" value="1"/>
</dbReference>
<sequence>MKDSLPQTISVARGLEPADLLLKNARVVNVFNGEIEKAAVAVCDGVIAGIGDYSRAREVIDLGGRYLLPGLIDGHTHIESSMLDVGQYARAVVARGTTGVVTDLHELTNVIGLDGIKYILKAATKLPLDMYVMAPSCVPATHLETSGAAVDSREITRLLKRGGIIGLGEMMNFPGVLFGDAVVLDKLKASEGKIIDGHAPGLSGRDLNAYISAGIGSDHESTRLAEAREKLARGLRIMIREGSTEKNLAELLPLVTEKTYKRCMFVVDDRSCSDLKRDGDLDAVVRKAIALGLDPVRAIQLATINPAEYFGLRQAGAIAPGYAANFVVAGDLKAFDIERVYFRGKLVARNGEALFKPRGRAPSRLRRSMNVAPLAATDLALDLSPETVPVIGVIPGQIVTRYLREAVKSVPDFERDILKIVVVERHRASGNIGKGLVSGFGLSRGALASSVAHDSHNIVCVGASDDDICAAVQAVVGIGGGLAVAEGGRVLASLPLPVAGLMSSEPLDKVIQGFEAVEAAARDIGARLTAPFAALSFLALPVIPELKITDKGMVDVAAFKLI</sequence>
<evidence type="ECO:0000256" key="5">
    <source>
        <dbReference type="ARBA" id="ARBA00047720"/>
    </source>
</evidence>
<dbReference type="PANTHER" id="PTHR11113:SF2">
    <property type="entry name" value="ADENINE DEAMINASE"/>
    <property type="match status" value="1"/>
</dbReference>
<proteinExistence type="inferred from homology"/>
<evidence type="ECO:0000256" key="6">
    <source>
        <dbReference type="HAMAP-Rule" id="MF_01518"/>
    </source>
</evidence>
<dbReference type="PATRIC" id="fig|1217799.6.peg.1613"/>
<dbReference type="GO" id="GO:0006146">
    <property type="term" value="P:adenine catabolic process"/>
    <property type="evidence" value="ECO:0007669"/>
    <property type="project" value="InterPro"/>
</dbReference>
<evidence type="ECO:0000256" key="1">
    <source>
        <dbReference type="ARBA" id="ARBA00006773"/>
    </source>
</evidence>
<name>A0A0W0GJI7_9CHLR</name>
<dbReference type="AlphaFoldDB" id="A0A0W0GJI7"/>
<keyword evidence="10" id="KW-1185">Reference proteome</keyword>
<dbReference type="InterPro" id="IPR032466">
    <property type="entry name" value="Metal_Hydrolase"/>
</dbReference>
<dbReference type="SUPFAM" id="SSF51556">
    <property type="entry name" value="Metallo-dependent hydrolases"/>
    <property type="match status" value="1"/>
</dbReference>
<evidence type="ECO:0000259" key="8">
    <source>
        <dbReference type="Pfam" id="PF13382"/>
    </source>
</evidence>
<dbReference type="HAMAP" id="MF_01518">
    <property type="entry name" value="Adenine_deamin"/>
    <property type="match status" value="1"/>
</dbReference>
<dbReference type="EC" id="3.5.4.2" evidence="2 6"/>
<evidence type="ECO:0000256" key="2">
    <source>
        <dbReference type="ARBA" id="ARBA00012782"/>
    </source>
</evidence>
<organism evidence="9 10">
    <name type="scientific">Dehalogenimonas alkenigignens</name>
    <dbReference type="NCBI Taxonomy" id="1217799"/>
    <lineage>
        <taxon>Bacteria</taxon>
        <taxon>Bacillati</taxon>
        <taxon>Chloroflexota</taxon>
        <taxon>Dehalococcoidia</taxon>
        <taxon>Dehalococcoidales</taxon>
        <taxon>Dehalococcoidaceae</taxon>
        <taxon>Dehalogenimonas</taxon>
    </lineage>
</organism>
<comment type="cofactor">
    <cofactor evidence="6">
        <name>Mn(2+)</name>
        <dbReference type="ChEBI" id="CHEBI:29035"/>
    </cofactor>
</comment>
<evidence type="ECO:0000259" key="7">
    <source>
        <dbReference type="Pfam" id="PF01979"/>
    </source>
</evidence>
<comment type="similarity">
    <text evidence="1 6">Belongs to the metallo-dependent hydrolases superfamily. Adenine deaminase family.</text>
</comment>
<dbReference type="NCBIfam" id="TIGR01178">
    <property type="entry name" value="ade"/>
    <property type="match status" value="1"/>
</dbReference>
<dbReference type="RefSeq" id="WP_058439658.1">
    <property type="nucleotide sequence ID" value="NZ_KQ758903.1"/>
</dbReference>
<gene>
    <name evidence="6" type="primary">ade</name>
    <name evidence="9" type="ORF">DEALK_15640</name>
</gene>
<dbReference type="InterPro" id="IPR006679">
    <property type="entry name" value="Adenine_deam"/>
</dbReference>
<dbReference type="PANTHER" id="PTHR11113">
    <property type="entry name" value="N-ACETYLGLUCOSAMINE-6-PHOSPHATE DEACETYLASE"/>
    <property type="match status" value="1"/>
</dbReference>
<evidence type="ECO:0000313" key="10">
    <source>
        <dbReference type="Proteomes" id="UP000053947"/>
    </source>
</evidence>
<dbReference type="Gene3D" id="2.30.40.10">
    <property type="entry name" value="Urease, subunit C, domain 1"/>
    <property type="match status" value="1"/>
</dbReference>
<feature type="domain" description="Adenine deaminase C-terminal" evidence="8">
    <location>
        <begin position="408"/>
        <end position="560"/>
    </location>
</feature>
<keyword evidence="3 6" id="KW-0378">Hydrolase</keyword>
<dbReference type="InterPro" id="IPR011059">
    <property type="entry name" value="Metal-dep_hydrolase_composite"/>
</dbReference>
<protein>
    <recommendedName>
        <fullName evidence="2 6">Adenine deaminase</fullName>
        <shortName evidence="6">Adenase</shortName>
        <shortName evidence="6">Adenine aminase</shortName>
        <ecNumber evidence="2 6">3.5.4.2</ecNumber>
    </recommendedName>
</protein>
<comment type="catalytic activity">
    <reaction evidence="5 6">
        <text>adenine + H2O + H(+) = hypoxanthine + NH4(+)</text>
        <dbReference type="Rhea" id="RHEA:23688"/>
        <dbReference type="ChEBI" id="CHEBI:15377"/>
        <dbReference type="ChEBI" id="CHEBI:15378"/>
        <dbReference type="ChEBI" id="CHEBI:16708"/>
        <dbReference type="ChEBI" id="CHEBI:17368"/>
        <dbReference type="ChEBI" id="CHEBI:28938"/>
        <dbReference type="EC" id="3.5.4.2"/>
    </reaction>
</comment>